<accession>A0ABQ3Y988</accession>
<evidence type="ECO:0000313" key="3">
    <source>
        <dbReference type="Proteomes" id="UP000609879"/>
    </source>
</evidence>
<organism evidence="2 3">
    <name type="scientific">Paractinoplanes deccanensis</name>
    <dbReference type="NCBI Taxonomy" id="113561"/>
    <lineage>
        <taxon>Bacteria</taxon>
        <taxon>Bacillati</taxon>
        <taxon>Actinomycetota</taxon>
        <taxon>Actinomycetes</taxon>
        <taxon>Micromonosporales</taxon>
        <taxon>Micromonosporaceae</taxon>
        <taxon>Paractinoplanes</taxon>
    </lineage>
</organism>
<feature type="region of interest" description="Disordered" evidence="1">
    <location>
        <begin position="1"/>
        <end position="23"/>
    </location>
</feature>
<dbReference type="EMBL" id="BOMI01000104">
    <property type="protein sequence ID" value="GID76569.1"/>
    <property type="molecule type" value="Genomic_DNA"/>
</dbReference>
<keyword evidence="3" id="KW-1185">Reference proteome</keyword>
<evidence type="ECO:0000313" key="2">
    <source>
        <dbReference type="EMBL" id="GID76569.1"/>
    </source>
</evidence>
<dbReference type="Proteomes" id="UP000609879">
    <property type="component" value="Unassembled WGS sequence"/>
</dbReference>
<name>A0ABQ3Y988_9ACTN</name>
<sequence>MRATNSVRERGSDPPAPLPEPGSWVRVRGELSVAEAYQTDLYGSADEPADRAERRWLVRRIVRLDRETGGPGSPSRTHRVEVPVMSFDSLRYGNDCWTSGYLLDLEQPPSS</sequence>
<protein>
    <submittedName>
        <fullName evidence="2">Uncharacterized protein</fullName>
    </submittedName>
</protein>
<evidence type="ECO:0000256" key="1">
    <source>
        <dbReference type="SAM" id="MobiDB-lite"/>
    </source>
</evidence>
<reference evidence="2 3" key="1">
    <citation type="submission" date="2021-01" db="EMBL/GenBank/DDBJ databases">
        <title>Whole genome shotgun sequence of Actinoplanes deccanensis NBRC 13994.</title>
        <authorList>
            <person name="Komaki H."/>
            <person name="Tamura T."/>
        </authorList>
    </citation>
    <scope>NUCLEOTIDE SEQUENCE [LARGE SCALE GENOMIC DNA]</scope>
    <source>
        <strain evidence="2 3">NBRC 13994</strain>
    </source>
</reference>
<comment type="caution">
    <text evidence="2">The sequence shown here is derived from an EMBL/GenBank/DDBJ whole genome shotgun (WGS) entry which is preliminary data.</text>
</comment>
<proteinExistence type="predicted"/>
<gene>
    <name evidence="2" type="ORF">Ade02nite_52100</name>
</gene>